<dbReference type="InterPro" id="IPR050603">
    <property type="entry name" value="MYST_HAT"/>
</dbReference>
<feature type="compositionally biased region" description="Low complexity" evidence="14">
    <location>
        <begin position="253"/>
        <end position="267"/>
    </location>
</feature>
<feature type="compositionally biased region" description="Basic residues" evidence="14">
    <location>
        <begin position="316"/>
        <end position="330"/>
    </location>
</feature>
<dbReference type="InterPro" id="IPR016181">
    <property type="entry name" value="Acyl_CoA_acyltransferase"/>
</dbReference>
<comment type="caution">
    <text evidence="17">The sequence shown here is derived from an EMBL/GenBank/DDBJ whole genome shotgun (WGS) entry which is preliminary data.</text>
</comment>
<dbReference type="Gene3D" id="3.30.40.10">
    <property type="entry name" value="Zinc/RING finger domain, C3HC4 (zinc finger)"/>
    <property type="match status" value="1"/>
</dbReference>
<gene>
    <name evidence="17" type="ORF">CVT24_008768</name>
</gene>
<feature type="domain" description="PHD-type" evidence="15">
    <location>
        <begin position="120"/>
        <end position="172"/>
    </location>
</feature>
<dbReference type="InterPro" id="IPR002717">
    <property type="entry name" value="HAT_MYST-type"/>
</dbReference>
<evidence type="ECO:0000256" key="11">
    <source>
        <dbReference type="PIRSR" id="PIRSR602717-51"/>
    </source>
</evidence>
<feature type="compositionally biased region" description="Low complexity" evidence="14">
    <location>
        <begin position="1072"/>
        <end position="1081"/>
    </location>
</feature>
<dbReference type="PROSITE" id="PS51726">
    <property type="entry name" value="MYST_HAT"/>
    <property type="match status" value="1"/>
</dbReference>
<feature type="compositionally biased region" description="Acidic residues" evidence="14">
    <location>
        <begin position="907"/>
        <end position="922"/>
    </location>
</feature>
<sequence length="1310" mass="145996">MRSLVFTSNIPPDREHSYDQLTQLTNTNPIPIDPALESPPIDPALMTEDEQLNVLQPQPQDSYFPQSASPFEDDYQTRQYSQAPQGDPFAPQILSPYIPVPQEELPLPHKAKRKRKTQRFDACRSCQSTAKQELMVTCHECGRKDHPTCLKLENLVDVVRSYPWKCPDCKSCEAARIPSTNPLTDFLPPSFRPIWSFATAVIENPPIPMVPMPPMPPFDQVPLDQQYIQQEQDIEILPPHDEQPRESSVASTSRSAVEPPAAPVVSARGGGRGRGNRRGRGRARIVQVPVHEPENAEAEEEAQQPEEEEDEVISRPARRGRAPKLSKTKAARVPTPSSDGDRAPSPVARPAKRKRVIKEPSPPAPPLPRVRLRLPAPRGKGKEKETDEEVEPPHGLFDEILSIEDRDTTKTTISQHDKLLFEKSKSAAEARLAPPPDPPSAVASSSRRGESHYDLLSPIASTSTARPLRSATLQHLQTHTPSLADINSPAPSTPGGHQHPQLPKFEPGTLRIRTIRFGQYDITTWYDAPFPEEYATIPDGRLWICEFCLKYMKSRFGAIRHQKKCKARHPPGDEIYRDGDISIFEVDGRRNKIYCQNLCLLSKMFLDHKSLFYDVEPFLFYVITKVDDFGARFVGYFSKEKRCSKDYNLSCIMTLPVRQRQGWGNLLIDFSYLLSKVEQRVGSPEKPLSGLGALGYKNYWTLAIMRFLATAPDRVRLEEISSATSMTMEDVCNTLIQQNMIFIREPTPPLVRPSPGQSIRHPRGRKSNPPRRQMQRMQSHQLQYLDNKANGSEGKGPFVPPQHYEIRFDRTKVNAYIEKWESKGYLKLKPDKLQWTPYKVTRKEEILPTVPLINFNRTNSANADADEQMTREGTMEDGSGVDATTASVNGRTTAEPVTPARGSATANDDDDAMNVDEPDQDMLPDLSTPRTTRRQASLRSPAKSKDTAKKPNETPSTSQRPRRGIVSTPIAKREEEEEEEEVEAVGEQSTPPHDPPKKRKGRPPLPPSEREKRKMERQQQKKAQLSASAASSGARKLRSRGSLPHSTPMVEDESVSTRSTRRGSAPRRSTKAAAVSDAGSSSEEEEGESAAVEDLGERQLRSRRSGGGAGAPTPPRPSLVRKRSRIVTSPLDEEEEEEESAAQPEPDEDADDEDAEGDEDVPVDELPNGHLNGDVECTDMAVDSPQVNGTYHTEADNRPLTKTPETTEQLVVVGAKEEFKAEDVGTPLTNLTSRQSVPSDDTIFAVNGVDSKFVGFVTSQAEVTGPKHAESDLRSTLESELDDCHDEDADGEDDMDASGEEETEIMTLMD</sequence>
<keyword evidence="18" id="KW-1185">Reference proteome</keyword>
<evidence type="ECO:0000256" key="7">
    <source>
        <dbReference type="ARBA" id="ARBA00022833"/>
    </source>
</evidence>
<dbReference type="Pfam" id="PF00628">
    <property type="entry name" value="PHD"/>
    <property type="match status" value="1"/>
</dbReference>
<accession>A0A409VB37</accession>
<evidence type="ECO:0000256" key="3">
    <source>
        <dbReference type="ARBA" id="ARBA00013184"/>
    </source>
</evidence>
<evidence type="ECO:0000256" key="1">
    <source>
        <dbReference type="ARBA" id="ARBA00004123"/>
    </source>
</evidence>
<feature type="region of interest" description="Disordered" evidence="14">
    <location>
        <begin position="1184"/>
        <end position="1203"/>
    </location>
</feature>
<dbReference type="PANTHER" id="PTHR10615:SF161">
    <property type="entry name" value="HISTONE ACETYLTRANSFERASE KAT7"/>
    <property type="match status" value="1"/>
</dbReference>
<dbReference type="GO" id="GO:0004402">
    <property type="term" value="F:histone acetyltransferase activity"/>
    <property type="evidence" value="ECO:0007669"/>
    <property type="project" value="InterPro"/>
</dbReference>
<keyword evidence="9" id="KW-0007">Acetylation</keyword>
<dbReference type="InterPro" id="IPR036388">
    <property type="entry name" value="WH-like_DNA-bd_sf"/>
</dbReference>
<feature type="region of interest" description="Disordered" evidence="14">
    <location>
        <begin position="238"/>
        <end position="403"/>
    </location>
</feature>
<feature type="compositionally biased region" description="Low complexity" evidence="14">
    <location>
        <begin position="1021"/>
        <end position="1034"/>
    </location>
</feature>
<dbReference type="GO" id="GO:0003712">
    <property type="term" value="F:transcription coregulator activity"/>
    <property type="evidence" value="ECO:0007669"/>
    <property type="project" value="TreeGrafter"/>
</dbReference>
<feature type="compositionally biased region" description="Polar residues" evidence="14">
    <location>
        <begin position="882"/>
        <end position="892"/>
    </location>
</feature>
<proteinExistence type="inferred from homology"/>
<evidence type="ECO:0000256" key="8">
    <source>
        <dbReference type="ARBA" id="ARBA00022853"/>
    </source>
</evidence>
<dbReference type="GO" id="GO:0008270">
    <property type="term" value="F:zinc ion binding"/>
    <property type="evidence" value="ECO:0007669"/>
    <property type="project" value="UniProtKB-KW"/>
</dbReference>
<feature type="region of interest" description="Disordered" evidence="14">
    <location>
        <begin position="427"/>
        <end position="449"/>
    </location>
</feature>
<evidence type="ECO:0000256" key="6">
    <source>
        <dbReference type="ARBA" id="ARBA00022771"/>
    </source>
</evidence>
<evidence type="ECO:0000256" key="13">
    <source>
        <dbReference type="RuleBase" id="RU361211"/>
    </source>
</evidence>
<feature type="compositionally biased region" description="Acidic residues" evidence="14">
    <location>
        <begin position="295"/>
        <end position="311"/>
    </location>
</feature>
<dbReference type="OrthoDB" id="787137at2759"/>
<evidence type="ECO:0000256" key="5">
    <source>
        <dbReference type="ARBA" id="ARBA00022723"/>
    </source>
</evidence>
<dbReference type="PANTHER" id="PTHR10615">
    <property type="entry name" value="HISTONE ACETYLTRANSFERASE"/>
    <property type="match status" value="1"/>
</dbReference>
<evidence type="ECO:0000259" key="15">
    <source>
        <dbReference type="PROSITE" id="PS50016"/>
    </source>
</evidence>
<feature type="region of interest" description="Disordered" evidence="14">
    <location>
        <begin position="746"/>
        <end position="780"/>
    </location>
</feature>
<dbReference type="GO" id="GO:0006357">
    <property type="term" value="P:regulation of transcription by RNA polymerase II"/>
    <property type="evidence" value="ECO:0007669"/>
    <property type="project" value="TreeGrafter"/>
</dbReference>
<feature type="compositionally biased region" description="Polar residues" evidence="14">
    <location>
        <begin position="928"/>
        <end position="938"/>
    </location>
</feature>
<dbReference type="InterPro" id="IPR011011">
    <property type="entry name" value="Znf_FYVE_PHD"/>
</dbReference>
<feature type="domain" description="MYST-type HAT" evidence="16">
    <location>
        <begin position="507"/>
        <end position="837"/>
    </location>
</feature>
<dbReference type="InParanoid" id="A0A409VB37"/>
<dbReference type="GO" id="GO:0003682">
    <property type="term" value="F:chromatin binding"/>
    <property type="evidence" value="ECO:0007669"/>
    <property type="project" value="TreeGrafter"/>
</dbReference>
<feature type="compositionally biased region" description="Basic and acidic residues" evidence="14">
    <location>
        <begin position="1008"/>
        <end position="1019"/>
    </location>
</feature>
<dbReference type="Gene3D" id="3.30.60.60">
    <property type="entry name" value="N-acetyl transferase-like"/>
    <property type="match status" value="1"/>
</dbReference>
<protein>
    <recommendedName>
        <fullName evidence="3 13">Histone acetyltransferase</fullName>
        <ecNumber evidence="3 13">2.3.1.48</ecNumber>
    </recommendedName>
</protein>
<evidence type="ECO:0000256" key="14">
    <source>
        <dbReference type="SAM" id="MobiDB-lite"/>
    </source>
</evidence>
<dbReference type="SMART" id="SM00249">
    <property type="entry name" value="PHD"/>
    <property type="match status" value="1"/>
</dbReference>
<feature type="compositionally biased region" description="Basic and acidic residues" evidence="14">
    <location>
        <begin position="1265"/>
        <end position="1277"/>
    </location>
</feature>
<feature type="region of interest" description="Disordered" evidence="14">
    <location>
        <begin position="858"/>
        <end position="1176"/>
    </location>
</feature>
<dbReference type="GO" id="GO:0005634">
    <property type="term" value="C:nucleus"/>
    <property type="evidence" value="ECO:0007669"/>
    <property type="project" value="UniProtKB-SubCell"/>
</dbReference>
<evidence type="ECO:0000256" key="4">
    <source>
        <dbReference type="ARBA" id="ARBA00022679"/>
    </source>
</evidence>
<feature type="compositionally biased region" description="Acidic residues" evidence="14">
    <location>
        <begin position="1279"/>
        <end position="1304"/>
    </location>
</feature>
<reference evidence="17 18" key="1">
    <citation type="journal article" date="2018" name="Evol. Lett.">
        <title>Horizontal gene cluster transfer increased hallucinogenic mushroom diversity.</title>
        <authorList>
            <person name="Reynolds H.T."/>
            <person name="Vijayakumar V."/>
            <person name="Gluck-Thaler E."/>
            <person name="Korotkin H.B."/>
            <person name="Matheny P.B."/>
            <person name="Slot J.C."/>
        </authorList>
    </citation>
    <scope>NUCLEOTIDE SEQUENCE [LARGE SCALE GENOMIC DNA]</scope>
    <source>
        <strain evidence="17 18">2629</strain>
    </source>
</reference>
<dbReference type="FunFam" id="3.40.630.30:FF:000001">
    <property type="entry name" value="Histone acetyltransferase"/>
    <property type="match status" value="1"/>
</dbReference>
<dbReference type="InterPro" id="IPR040706">
    <property type="entry name" value="Zf-MYST"/>
</dbReference>
<comment type="catalytic activity">
    <reaction evidence="13">
        <text>L-lysyl-[protein] + acetyl-CoA = N(6)-acetyl-L-lysyl-[protein] + CoA + H(+)</text>
        <dbReference type="Rhea" id="RHEA:45948"/>
        <dbReference type="Rhea" id="RHEA-COMP:9752"/>
        <dbReference type="Rhea" id="RHEA-COMP:10731"/>
        <dbReference type="ChEBI" id="CHEBI:15378"/>
        <dbReference type="ChEBI" id="CHEBI:29969"/>
        <dbReference type="ChEBI" id="CHEBI:57287"/>
        <dbReference type="ChEBI" id="CHEBI:57288"/>
        <dbReference type="ChEBI" id="CHEBI:61930"/>
        <dbReference type="EC" id="2.3.1.48"/>
    </reaction>
</comment>
<dbReference type="Pfam" id="PF01853">
    <property type="entry name" value="MOZ_SAS"/>
    <property type="match status" value="1"/>
</dbReference>
<dbReference type="STRING" id="181874.A0A409VB37"/>
<keyword evidence="10 13" id="KW-0539">Nucleus</keyword>
<dbReference type="GO" id="GO:1990467">
    <property type="term" value="C:NuA3a histone acetyltransferase complex"/>
    <property type="evidence" value="ECO:0007669"/>
    <property type="project" value="TreeGrafter"/>
</dbReference>
<evidence type="ECO:0000259" key="16">
    <source>
        <dbReference type="PROSITE" id="PS51726"/>
    </source>
</evidence>
<dbReference type="EMBL" id="NHTK01006094">
    <property type="protein sequence ID" value="PPQ64138.1"/>
    <property type="molecule type" value="Genomic_DNA"/>
</dbReference>
<dbReference type="FunFam" id="3.30.60.60:FF:000001">
    <property type="entry name" value="Histone acetyltransferase"/>
    <property type="match status" value="1"/>
</dbReference>
<dbReference type="GO" id="GO:0031507">
    <property type="term" value="P:heterochromatin formation"/>
    <property type="evidence" value="ECO:0007669"/>
    <property type="project" value="UniProtKB-ARBA"/>
</dbReference>
<feature type="compositionally biased region" description="Basic residues" evidence="14">
    <location>
        <begin position="760"/>
        <end position="769"/>
    </location>
</feature>
<evidence type="ECO:0000256" key="10">
    <source>
        <dbReference type="ARBA" id="ARBA00023242"/>
    </source>
</evidence>
<comment type="similarity">
    <text evidence="2 13">Belongs to the MYST (SAS/MOZ) family.</text>
</comment>
<dbReference type="Gene3D" id="1.10.10.10">
    <property type="entry name" value="Winged helix-like DNA-binding domain superfamily/Winged helix DNA-binding domain"/>
    <property type="match status" value="1"/>
</dbReference>
<dbReference type="InterPro" id="IPR019787">
    <property type="entry name" value="Znf_PHD-finger"/>
</dbReference>
<evidence type="ECO:0000313" key="17">
    <source>
        <dbReference type="EMBL" id="PPQ64138.1"/>
    </source>
</evidence>
<keyword evidence="6 12" id="KW-0863">Zinc-finger</keyword>
<keyword evidence="7" id="KW-0862">Zinc</keyword>
<dbReference type="InterPro" id="IPR001965">
    <property type="entry name" value="Znf_PHD"/>
</dbReference>
<keyword evidence="8" id="KW-0156">Chromatin regulator</keyword>
<dbReference type="Pfam" id="PF17772">
    <property type="entry name" value="zf-MYST"/>
    <property type="match status" value="1"/>
</dbReference>
<feature type="compositionally biased region" description="Acidic residues" evidence="14">
    <location>
        <begin position="975"/>
        <end position="984"/>
    </location>
</feature>
<evidence type="ECO:0000256" key="12">
    <source>
        <dbReference type="PROSITE-ProRule" id="PRU00146"/>
    </source>
</evidence>
<evidence type="ECO:0000256" key="2">
    <source>
        <dbReference type="ARBA" id="ARBA00010107"/>
    </source>
</evidence>
<dbReference type="SUPFAM" id="SSF57903">
    <property type="entry name" value="FYVE/PHD zinc finger"/>
    <property type="match status" value="1"/>
</dbReference>
<dbReference type="PROSITE" id="PS50016">
    <property type="entry name" value="ZF_PHD_2"/>
    <property type="match status" value="1"/>
</dbReference>
<keyword evidence="4" id="KW-0808">Transferase</keyword>
<name>A0A409VB37_9AGAR</name>
<feature type="compositionally biased region" description="Basic residues" evidence="14">
    <location>
        <begin position="1059"/>
        <end position="1070"/>
    </location>
</feature>
<dbReference type="EC" id="2.3.1.48" evidence="3 13"/>
<keyword evidence="5" id="KW-0479">Metal-binding</keyword>
<feature type="active site" description="Proton donor/acceptor" evidence="11">
    <location>
        <position position="685"/>
    </location>
</feature>
<dbReference type="InterPro" id="IPR013083">
    <property type="entry name" value="Znf_RING/FYVE/PHD"/>
</dbReference>
<evidence type="ECO:0000256" key="9">
    <source>
        <dbReference type="ARBA" id="ARBA00022990"/>
    </source>
</evidence>
<comment type="subcellular location">
    <subcellularLocation>
        <location evidence="1 13">Nucleus</location>
    </subcellularLocation>
</comment>
<evidence type="ECO:0000313" key="18">
    <source>
        <dbReference type="Proteomes" id="UP000284842"/>
    </source>
</evidence>
<feature type="compositionally biased region" description="Basic residues" evidence="14">
    <location>
        <begin position="274"/>
        <end position="283"/>
    </location>
</feature>
<feature type="region of interest" description="Disordered" evidence="14">
    <location>
        <begin position="1262"/>
        <end position="1310"/>
    </location>
</feature>
<feature type="compositionally biased region" description="Acidic residues" evidence="14">
    <location>
        <begin position="1131"/>
        <end position="1163"/>
    </location>
</feature>
<feature type="compositionally biased region" description="Basic and acidic residues" evidence="14">
    <location>
        <begin position="943"/>
        <end position="952"/>
    </location>
</feature>
<dbReference type="CDD" id="cd15526">
    <property type="entry name" value="PHD1_MOZ_d4"/>
    <property type="match status" value="1"/>
</dbReference>
<dbReference type="Proteomes" id="UP000284842">
    <property type="component" value="Unassembled WGS sequence"/>
</dbReference>
<organism evidence="17 18">
    <name type="scientific">Panaeolus cyanescens</name>
    <dbReference type="NCBI Taxonomy" id="181874"/>
    <lineage>
        <taxon>Eukaryota</taxon>
        <taxon>Fungi</taxon>
        <taxon>Dikarya</taxon>
        <taxon>Basidiomycota</taxon>
        <taxon>Agaricomycotina</taxon>
        <taxon>Agaricomycetes</taxon>
        <taxon>Agaricomycetidae</taxon>
        <taxon>Agaricales</taxon>
        <taxon>Agaricineae</taxon>
        <taxon>Galeropsidaceae</taxon>
        <taxon>Panaeolus</taxon>
    </lineage>
</organism>
<feature type="region of interest" description="Disordered" evidence="14">
    <location>
        <begin position="482"/>
        <end position="505"/>
    </location>
</feature>
<dbReference type="SUPFAM" id="SSF55729">
    <property type="entry name" value="Acyl-CoA N-acyltransferases (Nat)"/>
    <property type="match status" value="1"/>
</dbReference>
<dbReference type="Gene3D" id="3.40.630.30">
    <property type="match status" value="1"/>
</dbReference>